<dbReference type="OrthoDB" id="9805171at2"/>
<dbReference type="Pfam" id="PF13649">
    <property type="entry name" value="Methyltransf_25"/>
    <property type="match status" value="1"/>
</dbReference>
<gene>
    <name evidence="4" type="ORF">DKT68_07980</name>
</gene>
<dbReference type="EMBL" id="QGKR01000149">
    <property type="protein sequence ID" value="PWR10801.1"/>
    <property type="molecule type" value="Genomic_DNA"/>
</dbReference>
<dbReference type="GO" id="GO:0032259">
    <property type="term" value="P:methylation"/>
    <property type="evidence" value="ECO:0007669"/>
    <property type="project" value="UniProtKB-KW"/>
</dbReference>
<dbReference type="GO" id="GO:0008168">
    <property type="term" value="F:methyltransferase activity"/>
    <property type="evidence" value="ECO:0007669"/>
    <property type="project" value="UniProtKB-KW"/>
</dbReference>
<evidence type="ECO:0000313" key="5">
    <source>
        <dbReference type="Proteomes" id="UP000245410"/>
    </source>
</evidence>
<dbReference type="CDD" id="cd02440">
    <property type="entry name" value="AdoMet_MTases"/>
    <property type="match status" value="1"/>
</dbReference>
<keyword evidence="5" id="KW-1185">Reference proteome</keyword>
<accession>A0A317D7F0</accession>
<feature type="domain" description="Methyltransferase" evidence="3">
    <location>
        <begin position="46"/>
        <end position="136"/>
    </location>
</feature>
<dbReference type="InterPro" id="IPR041698">
    <property type="entry name" value="Methyltransf_25"/>
</dbReference>
<comment type="caution">
    <text evidence="4">The sequence shown here is derived from an EMBL/GenBank/DDBJ whole genome shotgun (WGS) entry which is preliminary data.</text>
</comment>
<dbReference type="Proteomes" id="UP000245410">
    <property type="component" value="Unassembled WGS sequence"/>
</dbReference>
<protein>
    <submittedName>
        <fullName evidence="4">SAM-dependent methyltransferase</fullName>
    </submittedName>
</protein>
<organism evidence="4 5">
    <name type="scientific">Micromonospora acroterricola</name>
    <dbReference type="NCBI Taxonomy" id="2202421"/>
    <lineage>
        <taxon>Bacteria</taxon>
        <taxon>Bacillati</taxon>
        <taxon>Actinomycetota</taxon>
        <taxon>Actinomycetes</taxon>
        <taxon>Micromonosporales</taxon>
        <taxon>Micromonosporaceae</taxon>
        <taxon>Micromonospora</taxon>
    </lineage>
</organism>
<evidence type="ECO:0000313" key="4">
    <source>
        <dbReference type="EMBL" id="PWR10801.1"/>
    </source>
</evidence>
<evidence type="ECO:0000256" key="1">
    <source>
        <dbReference type="ARBA" id="ARBA00022603"/>
    </source>
</evidence>
<dbReference type="PANTHER" id="PTHR43861">
    <property type="entry name" value="TRANS-ACONITATE 2-METHYLTRANSFERASE-RELATED"/>
    <property type="match status" value="1"/>
</dbReference>
<proteinExistence type="predicted"/>
<dbReference type="Gene3D" id="3.40.50.150">
    <property type="entry name" value="Vaccinia Virus protein VP39"/>
    <property type="match status" value="1"/>
</dbReference>
<evidence type="ECO:0000259" key="3">
    <source>
        <dbReference type="Pfam" id="PF13649"/>
    </source>
</evidence>
<name>A0A317D7F0_9ACTN</name>
<evidence type="ECO:0000256" key="2">
    <source>
        <dbReference type="ARBA" id="ARBA00022679"/>
    </source>
</evidence>
<dbReference type="PANTHER" id="PTHR43861:SF1">
    <property type="entry name" value="TRANS-ACONITATE 2-METHYLTRANSFERASE"/>
    <property type="match status" value="1"/>
</dbReference>
<keyword evidence="1 4" id="KW-0489">Methyltransferase</keyword>
<keyword evidence="2 4" id="KW-0808">Transferase</keyword>
<dbReference type="InterPro" id="IPR029063">
    <property type="entry name" value="SAM-dependent_MTases_sf"/>
</dbReference>
<reference evidence="4 5" key="1">
    <citation type="submission" date="2018-05" db="EMBL/GenBank/DDBJ databases">
        <title>Micromonospora atacamensis sp. nov., a novel actinobacteria isolated from high altitude Atacama Desert soil.</title>
        <authorList>
            <person name="Carro L."/>
            <person name="Golinska P."/>
            <person name="Klenk H.-P."/>
            <person name="Goodfellow M."/>
        </authorList>
    </citation>
    <scope>NUCLEOTIDE SEQUENCE [LARGE SCALE GENOMIC DNA]</scope>
    <source>
        <strain evidence="4 5">5R2A7</strain>
    </source>
</reference>
<dbReference type="SUPFAM" id="SSF53335">
    <property type="entry name" value="S-adenosyl-L-methionine-dependent methyltransferases"/>
    <property type="match status" value="1"/>
</dbReference>
<dbReference type="RefSeq" id="WP_109816766.1">
    <property type="nucleotide sequence ID" value="NZ_QGKR01000149.1"/>
</dbReference>
<sequence>MNLDQVRQAYTSVADLYIKLFGTSQQVHADDLAFIGRHLAGRSGRVLDLGCGPGHITGHLRSLGVDAAGIDMVPEFIAHAQAAHPDVEFHLGSMESLVVANHSVAGILAWYSLIHLPPQNLDGVLTEFRLAMAPSGTLVLGFFDGDEVAAFDHKVTTAYRWPVDEISERLTRAGFTEVERLQRPSDGTHRPLAAIAAIATSPECGDGAGDGRVAL</sequence>
<dbReference type="AlphaFoldDB" id="A0A317D7F0"/>